<protein>
    <submittedName>
        <fullName evidence="7">H(+):sodium-glutamate symporter</fullName>
    </submittedName>
</protein>
<reference evidence="7 8" key="1">
    <citation type="journal article" date="2014" name="Appl. Microbiol. Biotechnol.">
        <title>Transformable facultative thermophile Geobacillus stearothermophilus NUB3621 as a host strain for metabolic engineering.</title>
        <authorList>
            <person name="Blanchard K."/>
            <person name="Robic S."/>
            <person name="Matsumura I."/>
        </authorList>
    </citation>
    <scope>NUCLEOTIDE SEQUENCE [LARGE SCALE GENOMIC DNA]</scope>
    <source>
        <strain evidence="7 8">NUB3621</strain>
    </source>
</reference>
<evidence type="ECO:0000256" key="5">
    <source>
        <dbReference type="ARBA" id="ARBA00023136"/>
    </source>
</evidence>
<keyword evidence="2" id="KW-0813">Transport</keyword>
<evidence type="ECO:0000256" key="4">
    <source>
        <dbReference type="ARBA" id="ARBA00022989"/>
    </source>
</evidence>
<dbReference type="Pfam" id="PF00375">
    <property type="entry name" value="SDF"/>
    <property type="match status" value="1"/>
</dbReference>
<dbReference type="InterPro" id="IPR001991">
    <property type="entry name" value="Na-dicarboxylate_symporter"/>
</dbReference>
<dbReference type="Gene3D" id="1.10.3860.10">
    <property type="entry name" value="Sodium:dicarboxylate symporter"/>
    <property type="match status" value="1"/>
</dbReference>
<dbReference type="InterPro" id="IPR050746">
    <property type="entry name" value="DAACS"/>
</dbReference>
<dbReference type="PRINTS" id="PR00173">
    <property type="entry name" value="EDTRNSPORT"/>
</dbReference>
<dbReference type="PANTHER" id="PTHR11958:SF63">
    <property type="entry name" value="AMINO ACID TRANSPORTER"/>
    <property type="match status" value="1"/>
</dbReference>
<dbReference type="Proteomes" id="UP000023566">
    <property type="component" value="Chromosome"/>
</dbReference>
<dbReference type="GO" id="GO:0016020">
    <property type="term" value="C:membrane"/>
    <property type="evidence" value="ECO:0007669"/>
    <property type="project" value="UniProtKB-SubCell"/>
</dbReference>
<dbReference type="InterPro" id="IPR036458">
    <property type="entry name" value="Na:dicarbo_symporter_sf"/>
</dbReference>
<dbReference type="EMBL" id="AOTZ01000004">
    <property type="protein sequence ID" value="EZP77301.1"/>
    <property type="molecule type" value="Genomic_DNA"/>
</dbReference>
<evidence type="ECO:0000313" key="7">
    <source>
        <dbReference type="EMBL" id="EZP77301.1"/>
    </source>
</evidence>
<proteinExistence type="predicted"/>
<comment type="subcellular location">
    <subcellularLocation>
        <location evidence="1">Membrane</location>
        <topology evidence="1">Multi-pass membrane protein</topology>
    </subcellularLocation>
</comment>
<evidence type="ECO:0000256" key="2">
    <source>
        <dbReference type="ARBA" id="ARBA00022448"/>
    </source>
</evidence>
<keyword evidence="8" id="KW-1185">Reference proteome</keyword>
<dbReference type="AlphaFoldDB" id="A0ABC9VFA6"/>
<keyword evidence="5 6" id="KW-0472">Membrane</keyword>
<accession>A0ABC9VFA6</accession>
<evidence type="ECO:0000256" key="1">
    <source>
        <dbReference type="ARBA" id="ARBA00004141"/>
    </source>
</evidence>
<dbReference type="PANTHER" id="PTHR11958">
    <property type="entry name" value="SODIUM/DICARBOXYLATE SYMPORTER-RELATED"/>
    <property type="match status" value="1"/>
</dbReference>
<keyword evidence="4 6" id="KW-1133">Transmembrane helix</keyword>
<feature type="transmembrane region" description="Helical" evidence="6">
    <location>
        <begin position="109"/>
        <end position="132"/>
    </location>
</feature>
<name>A0ABC9VFA6_9BACL</name>
<dbReference type="SUPFAM" id="SSF118215">
    <property type="entry name" value="Proton glutamate symport protein"/>
    <property type="match status" value="1"/>
</dbReference>
<keyword evidence="3 6" id="KW-0812">Transmembrane</keyword>
<gene>
    <name evidence="7" type="ORF">H839_06679</name>
</gene>
<feature type="transmembrane region" description="Helical" evidence="6">
    <location>
        <begin position="77"/>
        <end position="97"/>
    </location>
</feature>
<evidence type="ECO:0000256" key="3">
    <source>
        <dbReference type="ARBA" id="ARBA00022692"/>
    </source>
</evidence>
<sequence length="180" mass="19046">MAQRFWKHILSPAATALATGSSVATIPVNLEAAKKVGVPKEIRETVIPIGATIHMDGSCLSAILKIAFLFGIFEQDFSVIGTFLTAIGIAILSGTVMSGVPGGGFIGEMMIVTLYGFPIEALPILSMIVVIVDPPATMVNATGDNVTSMMITRFIKGKRWMEESEEMSSTSSSVTSSFLV</sequence>
<evidence type="ECO:0000313" key="8">
    <source>
        <dbReference type="Proteomes" id="UP000023566"/>
    </source>
</evidence>
<comment type="caution">
    <text evidence="7">The sequence shown here is derived from an EMBL/GenBank/DDBJ whole genome shotgun (WGS) entry which is preliminary data.</text>
</comment>
<organism evidence="7 8">
    <name type="scientific">Parageobacillus genomosp. 1</name>
    <dbReference type="NCBI Taxonomy" id="1295642"/>
    <lineage>
        <taxon>Bacteria</taxon>
        <taxon>Bacillati</taxon>
        <taxon>Bacillota</taxon>
        <taxon>Bacilli</taxon>
        <taxon>Bacillales</taxon>
        <taxon>Anoxybacillaceae</taxon>
        <taxon>Parageobacillus</taxon>
    </lineage>
</organism>
<evidence type="ECO:0000256" key="6">
    <source>
        <dbReference type="SAM" id="Phobius"/>
    </source>
</evidence>